<proteinExistence type="predicted"/>
<feature type="chain" id="PRO_5002130515" description="SH3b domain-containing protein" evidence="1">
    <location>
        <begin position="26"/>
        <end position="149"/>
    </location>
</feature>
<dbReference type="HOGENOM" id="CLU_086360_3_0_4"/>
<evidence type="ECO:0008006" key="4">
    <source>
        <dbReference type="Google" id="ProtNLM"/>
    </source>
</evidence>
<dbReference type="OrthoDB" id="5297720at2"/>
<evidence type="ECO:0000313" key="2">
    <source>
        <dbReference type="EMBL" id="CEN55435.1"/>
    </source>
</evidence>
<feature type="signal peptide" evidence="1">
    <location>
        <begin position="1"/>
        <end position="25"/>
    </location>
</feature>
<dbReference type="RefSeq" id="WP_045750707.1">
    <property type="nucleotide sequence ID" value="NZ_LN794158.1"/>
</dbReference>
<gene>
    <name evidence="2" type="ORF">BN1209_0385</name>
</gene>
<reference evidence="3" key="1">
    <citation type="submission" date="2014-12" db="EMBL/GenBank/DDBJ databases">
        <authorList>
            <person name="Salcher M.M."/>
        </authorList>
    </citation>
    <scope>NUCLEOTIDE SEQUENCE [LARGE SCALE GENOMIC DNA]</scope>
    <source>
        <strain evidence="3">MMS-10A-171</strain>
    </source>
</reference>
<accession>A0A0B7IY50</accession>
<dbReference type="Proteomes" id="UP000056322">
    <property type="component" value="Chromosome 1"/>
</dbReference>
<keyword evidence="1" id="KW-0732">Signal</keyword>
<dbReference type="AlphaFoldDB" id="A0A0B7IY50"/>
<evidence type="ECO:0000313" key="3">
    <source>
        <dbReference type="Proteomes" id="UP000056322"/>
    </source>
</evidence>
<dbReference type="Gene3D" id="2.30.30.40">
    <property type="entry name" value="SH3 Domains"/>
    <property type="match status" value="1"/>
</dbReference>
<dbReference type="EMBL" id="LN794158">
    <property type="protein sequence ID" value="CEN55435.1"/>
    <property type="molecule type" value="Genomic_DNA"/>
</dbReference>
<organism evidence="2 3">
    <name type="scientific">Candidatus Methylopumilus turicensis</name>
    <dbReference type="NCBI Taxonomy" id="1581680"/>
    <lineage>
        <taxon>Bacteria</taxon>
        <taxon>Pseudomonadati</taxon>
        <taxon>Pseudomonadota</taxon>
        <taxon>Betaproteobacteria</taxon>
        <taxon>Nitrosomonadales</taxon>
        <taxon>Methylophilaceae</taxon>
        <taxon>Candidatus Methylopumilus</taxon>
    </lineage>
</organism>
<dbReference type="InterPro" id="IPR010466">
    <property type="entry name" value="DUF1058"/>
</dbReference>
<sequence>MTLQKRHTRLFVVALLMLLPSLAVAEFRSVSVSKAIVYDSPSAQSKKVYLLGQGYPVEVIVNLAEWVKVRDQQGGLSWIDAKQLSAKRTLLLVAPADIKPSPEMGVASIGRLEKDVVVDFIEPAKNGWVKVKHRDGLVGFVQTSAVWGL</sequence>
<evidence type="ECO:0000256" key="1">
    <source>
        <dbReference type="SAM" id="SignalP"/>
    </source>
</evidence>
<protein>
    <recommendedName>
        <fullName evidence="4">SH3b domain-containing protein</fullName>
    </recommendedName>
</protein>
<name>A0A0B7IY50_9PROT</name>
<dbReference type="STRING" id="1581680.BN1209_0385"/>
<dbReference type="Pfam" id="PF06347">
    <property type="entry name" value="SH3_4"/>
    <property type="match status" value="2"/>
</dbReference>
<dbReference type="KEGG" id="mbac:BN1209_0385"/>
<keyword evidence="3" id="KW-1185">Reference proteome</keyword>